<dbReference type="Proteomes" id="UP001320706">
    <property type="component" value="Unassembled WGS sequence"/>
</dbReference>
<gene>
    <name evidence="1" type="ORF">M8818_006957</name>
</gene>
<reference evidence="1" key="1">
    <citation type="submission" date="2024-02" db="EMBL/GenBank/DDBJ databases">
        <title>Metagenome Assembled Genome of Zalaria obscura JY119.</title>
        <authorList>
            <person name="Vighnesh L."/>
            <person name="Jagadeeshwari U."/>
            <person name="Venkata Ramana C."/>
            <person name="Sasikala C."/>
        </authorList>
    </citation>
    <scope>NUCLEOTIDE SEQUENCE</scope>
    <source>
        <strain evidence="1">JY119</strain>
    </source>
</reference>
<sequence>MPGSSLWLVPPQGSALNKTLQSLISSTVPSHFPGVQTHNFIPHITITSNIDPTVYQHSPQAWLENLPLSTNKLLVRFEACEPGKPFFKKLTVRVKKEDVAAESLTQVAAICRAEGVEDRDMDRAREWAERDYLPHLSLIADLEVSEVEKHNDDVRDDLEEARKEVTQDGTGDLVCQGGIIVLVPTDKPISEWQPIAGLELPHVMWHWPSGL</sequence>
<evidence type="ECO:0000313" key="2">
    <source>
        <dbReference type="Proteomes" id="UP001320706"/>
    </source>
</evidence>
<comment type="caution">
    <text evidence="1">The sequence shown here is derived from an EMBL/GenBank/DDBJ whole genome shotgun (WGS) entry which is preliminary data.</text>
</comment>
<dbReference type="EMBL" id="JAMKPW020000041">
    <property type="protein sequence ID" value="KAK8196790.1"/>
    <property type="molecule type" value="Genomic_DNA"/>
</dbReference>
<organism evidence="1 2">
    <name type="scientific">Zalaria obscura</name>
    <dbReference type="NCBI Taxonomy" id="2024903"/>
    <lineage>
        <taxon>Eukaryota</taxon>
        <taxon>Fungi</taxon>
        <taxon>Dikarya</taxon>
        <taxon>Ascomycota</taxon>
        <taxon>Pezizomycotina</taxon>
        <taxon>Dothideomycetes</taxon>
        <taxon>Dothideomycetidae</taxon>
        <taxon>Dothideales</taxon>
        <taxon>Zalariaceae</taxon>
        <taxon>Zalaria</taxon>
    </lineage>
</organism>
<evidence type="ECO:0000313" key="1">
    <source>
        <dbReference type="EMBL" id="KAK8196790.1"/>
    </source>
</evidence>
<proteinExistence type="predicted"/>
<accession>A0ACC3S9S6</accession>
<name>A0ACC3S9S6_9PEZI</name>
<protein>
    <submittedName>
        <fullName evidence="1">Uncharacterized protein</fullName>
    </submittedName>
</protein>
<keyword evidence="2" id="KW-1185">Reference proteome</keyword>